<keyword evidence="1" id="KW-0479">Metal-binding</keyword>
<evidence type="ECO:0000259" key="7">
    <source>
        <dbReference type="PROSITE" id="PS50089"/>
    </source>
</evidence>
<dbReference type="InterPro" id="IPR013083">
    <property type="entry name" value="Znf_RING/FYVE/PHD"/>
</dbReference>
<keyword evidence="3" id="KW-0862">Zinc</keyword>
<accession>A0AAV1YJ88</accession>
<evidence type="ECO:0000256" key="5">
    <source>
        <dbReference type="SAM" id="MobiDB-lite"/>
    </source>
</evidence>
<feature type="compositionally biased region" description="Polar residues" evidence="5">
    <location>
        <begin position="60"/>
        <end position="74"/>
    </location>
</feature>
<dbReference type="GO" id="GO:0008270">
    <property type="term" value="F:zinc ion binding"/>
    <property type="evidence" value="ECO:0007669"/>
    <property type="project" value="UniProtKB-KW"/>
</dbReference>
<evidence type="ECO:0000256" key="4">
    <source>
        <dbReference type="PROSITE-ProRule" id="PRU00175"/>
    </source>
</evidence>
<sequence>MARPGLGSLNGIQHVIEIAGSNGASTTASHDRHINGIDISQQEDVHSGARLAVSQPSVLTSGVSNGSNTRNSLSVRRGETRRHRSPVHSALWISVELVLLVSQIIASVIVLSLSRHEHPRTPLFQWIVGYAIGCGATLPLLYWRYYHHNQIREQDSAQSRQTSPQISDPSGTLLSISRTNGGEDVQAAIISSRSNQGSVLANRRMKTLMEYFKISLDCFFAVWFVVGNVWIFGGHSSADDAPNLYSLCIVFLAFSCIGYAMPFILCSTICCFLPCIISILGVREDLAQNRGATSESINALPTFKFKMKKNKRSGESNSAAAEGGIVAAGTEKERVITGEDAVCCICLAKYENNDELRELPCSHLFHKECVDKWLKINASCPLCKSEVCENIRRSISREDASQQQHEIRVENGVASTAV</sequence>
<feature type="transmembrane region" description="Helical" evidence="6">
    <location>
        <begin position="123"/>
        <end position="143"/>
    </location>
</feature>
<dbReference type="InterPro" id="IPR001841">
    <property type="entry name" value="Znf_RING"/>
</dbReference>
<evidence type="ECO:0000256" key="3">
    <source>
        <dbReference type="ARBA" id="ARBA00022833"/>
    </source>
</evidence>
<proteinExistence type="predicted"/>
<feature type="transmembrane region" description="Helical" evidence="6">
    <location>
        <begin position="244"/>
        <end position="277"/>
    </location>
</feature>
<evidence type="ECO:0000256" key="2">
    <source>
        <dbReference type="ARBA" id="ARBA00022771"/>
    </source>
</evidence>
<dbReference type="AlphaFoldDB" id="A0AAV1YJ88"/>
<protein>
    <recommendedName>
        <fullName evidence="7">RING-type domain-containing protein</fullName>
    </recommendedName>
</protein>
<keyword evidence="2 4" id="KW-0863">Zinc-finger</keyword>
<keyword evidence="9" id="KW-1185">Reference proteome</keyword>
<feature type="transmembrane region" description="Helical" evidence="6">
    <location>
        <begin position="90"/>
        <end position="111"/>
    </location>
</feature>
<keyword evidence="6" id="KW-0812">Transmembrane</keyword>
<dbReference type="EMBL" id="CAXHTB010000024">
    <property type="protein sequence ID" value="CAL0333043.1"/>
    <property type="molecule type" value="Genomic_DNA"/>
</dbReference>
<evidence type="ECO:0000256" key="6">
    <source>
        <dbReference type="SAM" id="Phobius"/>
    </source>
</evidence>
<dbReference type="SMART" id="SM00744">
    <property type="entry name" value="RINGv"/>
    <property type="match status" value="1"/>
</dbReference>
<dbReference type="InterPro" id="IPR011016">
    <property type="entry name" value="Znf_RING-CH"/>
</dbReference>
<feature type="region of interest" description="Disordered" evidence="5">
    <location>
        <begin position="60"/>
        <end position="80"/>
    </location>
</feature>
<feature type="domain" description="RING-type" evidence="7">
    <location>
        <begin position="343"/>
        <end position="384"/>
    </location>
</feature>
<dbReference type="SMART" id="SM00184">
    <property type="entry name" value="RING"/>
    <property type="match status" value="1"/>
</dbReference>
<dbReference type="Proteomes" id="UP001497480">
    <property type="component" value="Unassembled WGS sequence"/>
</dbReference>
<evidence type="ECO:0000313" key="8">
    <source>
        <dbReference type="EMBL" id="CAL0333043.1"/>
    </source>
</evidence>
<organism evidence="8 9">
    <name type="scientific">Lupinus luteus</name>
    <name type="common">European yellow lupine</name>
    <dbReference type="NCBI Taxonomy" id="3873"/>
    <lineage>
        <taxon>Eukaryota</taxon>
        <taxon>Viridiplantae</taxon>
        <taxon>Streptophyta</taxon>
        <taxon>Embryophyta</taxon>
        <taxon>Tracheophyta</taxon>
        <taxon>Spermatophyta</taxon>
        <taxon>Magnoliopsida</taxon>
        <taxon>eudicotyledons</taxon>
        <taxon>Gunneridae</taxon>
        <taxon>Pentapetalae</taxon>
        <taxon>rosids</taxon>
        <taxon>fabids</taxon>
        <taxon>Fabales</taxon>
        <taxon>Fabaceae</taxon>
        <taxon>Papilionoideae</taxon>
        <taxon>50 kb inversion clade</taxon>
        <taxon>genistoids sensu lato</taxon>
        <taxon>core genistoids</taxon>
        <taxon>Genisteae</taxon>
        <taxon>Lupinus</taxon>
    </lineage>
</organism>
<name>A0AAV1YJ88_LUPLU</name>
<dbReference type="Pfam" id="PF13639">
    <property type="entry name" value="zf-RING_2"/>
    <property type="match status" value="1"/>
</dbReference>
<gene>
    <name evidence="8" type="ORF">LLUT_LOCUS34103</name>
</gene>
<dbReference type="FunFam" id="3.30.40.10:FF:000348">
    <property type="entry name" value="E3 ubiquitin-protein ligase"/>
    <property type="match status" value="1"/>
</dbReference>
<dbReference type="Gene3D" id="3.30.40.10">
    <property type="entry name" value="Zinc/RING finger domain, C3HC4 (zinc finger)"/>
    <property type="match status" value="1"/>
</dbReference>
<evidence type="ECO:0000313" key="9">
    <source>
        <dbReference type="Proteomes" id="UP001497480"/>
    </source>
</evidence>
<feature type="transmembrane region" description="Helical" evidence="6">
    <location>
        <begin position="211"/>
        <end position="232"/>
    </location>
</feature>
<dbReference type="PANTHER" id="PTHR46225:SF28">
    <property type="entry name" value="TRANSCRIPTION FACTOR C2H2 FAMILY-RELATED"/>
    <property type="match status" value="1"/>
</dbReference>
<keyword evidence="6" id="KW-1133">Transmembrane helix</keyword>
<dbReference type="SUPFAM" id="SSF57850">
    <property type="entry name" value="RING/U-box"/>
    <property type="match status" value="1"/>
</dbReference>
<reference evidence="8 9" key="1">
    <citation type="submission" date="2024-03" db="EMBL/GenBank/DDBJ databases">
        <authorList>
            <person name="Martinez-Hernandez J."/>
        </authorList>
    </citation>
    <scope>NUCLEOTIDE SEQUENCE [LARGE SCALE GENOMIC DNA]</scope>
</reference>
<keyword evidence="6" id="KW-0472">Membrane</keyword>
<evidence type="ECO:0000256" key="1">
    <source>
        <dbReference type="ARBA" id="ARBA00022723"/>
    </source>
</evidence>
<dbReference type="CDD" id="cd16461">
    <property type="entry name" value="RING-H2_EL5-like"/>
    <property type="match status" value="1"/>
</dbReference>
<dbReference type="PROSITE" id="PS50089">
    <property type="entry name" value="ZF_RING_2"/>
    <property type="match status" value="1"/>
</dbReference>
<comment type="caution">
    <text evidence="8">The sequence shown here is derived from an EMBL/GenBank/DDBJ whole genome shotgun (WGS) entry which is preliminary data.</text>
</comment>
<dbReference type="PANTHER" id="PTHR46225">
    <property type="entry name" value="C3H4 TYPE ZINC FINGER PROTEIN"/>
    <property type="match status" value="1"/>
</dbReference>